<dbReference type="InterPro" id="IPR011006">
    <property type="entry name" value="CheY-like_superfamily"/>
</dbReference>
<proteinExistence type="predicted"/>
<keyword evidence="6 9" id="KW-0238">DNA-binding</keyword>
<dbReference type="SUPFAM" id="SSF52172">
    <property type="entry name" value="CheY-like"/>
    <property type="match status" value="1"/>
</dbReference>
<feature type="domain" description="OmpR/PhoB-type" evidence="11">
    <location>
        <begin position="130"/>
        <end position="228"/>
    </location>
</feature>
<accession>A0ABS0WGB1</accession>
<evidence type="ECO:0000256" key="9">
    <source>
        <dbReference type="PROSITE-ProRule" id="PRU01091"/>
    </source>
</evidence>
<dbReference type="Pfam" id="PF00486">
    <property type="entry name" value="Trans_reg_C"/>
    <property type="match status" value="1"/>
</dbReference>
<evidence type="ECO:0000256" key="3">
    <source>
        <dbReference type="ARBA" id="ARBA00022553"/>
    </source>
</evidence>
<evidence type="ECO:0000313" key="13">
    <source>
        <dbReference type="Proteomes" id="UP000649232"/>
    </source>
</evidence>
<dbReference type="PROSITE" id="PS51755">
    <property type="entry name" value="OMPR_PHOB"/>
    <property type="match status" value="1"/>
</dbReference>
<evidence type="ECO:0000256" key="7">
    <source>
        <dbReference type="ARBA" id="ARBA00023163"/>
    </source>
</evidence>
<keyword evidence="2" id="KW-0963">Cytoplasm</keyword>
<dbReference type="CDD" id="cd00383">
    <property type="entry name" value="trans_reg_C"/>
    <property type="match status" value="1"/>
</dbReference>
<dbReference type="Proteomes" id="UP000649232">
    <property type="component" value="Unassembled WGS sequence"/>
</dbReference>
<dbReference type="InterPro" id="IPR001867">
    <property type="entry name" value="OmpR/PhoB-type_DNA-bd"/>
</dbReference>
<dbReference type="Gene3D" id="6.10.250.690">
    <property type="match status" value="1"/>
</dbReference>
<feature type="modified residue" description="4-aspartylphosphate" evidence="8">
    <location>
        <position position="53"/>
    </location>
</feature>
<comment type="caution">
    <text evidence="12">The sequence shown here is derived from an EMBL/GenBank/DDBJ whole genome shotgun (WGS) entry which is preliminary data.</text>
</comment>
<evidence type="ECO:0000256" key="2">
    <source>
        <dbReference type="ARBA" id="ARBA00022490"/>
    </source>
</evidence>
<dbReference type="InterPro" id="IPR039420">
    <property type="entry name" value="WalR-like"/>
</dbReference>
<dbReference type="InterPro" id="IPR036388">
    <property type="entry name" value="WH-like_DNA-bd_sf"/>
</dbReference>
<feature type="domain" description="Response regulatory" evidence="10">
    <location>
        <begin position="4"/>
        <end position="117"/>
    </location>
</feature>
<keyword evidence="3 8" id="KW-0597">Phosphoprotein</keyword>
<dbReference type="RefSeq" id="WP_198825060.1">
    <property type="nucleotide sequence ID" value="NZ_JAEILT010000020.1"/>
</dbReference>
<reference evidence="12 13" key="1">
    <citation type="submission" date="2020-12" db="EMBL/GenBank/DDBJ databases">
        <title>Draft genome sequences of nine environmental bacterial isolates colonizing plastic.</title>
        <authorList>
            <person name="Borre I."/>
            <person name="Sonnenschein E.C."/>
        </authorList>
    </citation>
    <scope>NUCLEOTIDE SEQUENCE [LARGE SCALE GENOMIC DNA]</scope>
    <source>
        <strain evidence="12 13">IB30</strain>
    </source>
</reference>
<evidence type="ECO:0000256" key="6">
    <source>
        <dbReference type="ARBA" id="ARBA00023125"/>
    </source>
</evidence>
<comment type="subcellular location">
    <subcellularLocation>
        <location evidence="1">Cytoplasm</location>
    </subcellularLocation>
</comment>
<dbReference type="EMBL" id="JAEILT010000020">
    <property type="protein sequence ID" value="MBJ2137472.1"/>
    <property type="molecule type" value="Genomic_DNA"/>
</dbReference>
<evidence type="ECO:0000313" key="12">
    <source>
        <dbReference type="EMBL" id="MBJ2137472.1"/>
    </source>
</evidence>
<evidence type="ECO:0000259" key="10">
    <source>
        <dbReference type="PROSITE" id="PS50110"/>
    </source>
</evidence>
<keyword evidence="5" id="KW-0805">Transcription regulation</keyword>
<dbReference type="SMART" id="SM00448">
    <property type="entry name" value="REC"/>
    <property type="match status" value="1"/>
</dbReference>
<gene>
    <name evidence="12" type="ORF">JEU11_13510</name>
</gene>
<dbReference type="Gene3D" id="3.40.50.2300">
    <property type="match status" value="1"/>
</dbReference>
<organism evidence="12 13">
    <name type="scientific">Paraglaciecola chathamensis</name>
    <dbReference type="NCBI Taxonomy" id="368405"/>
    <lineage>
        <taxon>Bacteria</taxon>
        <taxon>Pseudomonadati</taxon>
        <taxon>Pseudomonadota</taxon>
        <taxon>Gammaproteobacteria</taxon>
        <taxon>Alteromonadales</taxon>
        <taxon>Alteromonadaceae</taxon>
        <taxon>Paraglaciecola</taxon>
    </lineage>
</organism>
<keyword evidence="4" id="KW-0902">Two-component regulatory system</keyword>
<evidence type="ECO:0000256" key="4">
    <source>
        <dbReference type="ARBA" id="ARBA00023012"/>
    </source>
</evidence>
<evidence type="ECO:0000259" key="11">
    <source>
        <dbReference type="PROSITE" id="PS51755"/>
    </source>
</evidence>
<dbReference type="Gene3D" id="1.10.10.10">
    <property type="entry name" value="Winged helix-like DNA-binding domain superfamily/Winged helix DNA-binding domain"/>
    <property type="match status" value="1"/>
</dbReference>
<dbReference type="PROSITE" id="PS50110">
    <property type="entry name" value="RESPONSE_REGULATORY"/>
    <property type="match status" value="1"/>
</dbReference>
<feature type="DNA-binding region" description="OmpR/PhoB-type" evidence="9">
    <location>
        <begin position="130"/>
        <end position="228"/>
    </location>
</feature>
<dbReference type="InterPro" id="IPR001789">
    <property type="entry name" value="Sig_transdc_resp-reg_receiver"/>
</dbReference>
<evidence type="ECO:0000256" key="1">
    <source>
        <dbReference type="ARBA" id="ARBA00004496"/>
    </source>
</evidence>
<keyword evidence="7" id="KW-0804">Transcription</keyword>
<dbReference type="PANTHER" id="PTHR48111:SF39">
    <property type="entry name" value="TRANSCRIPTIONAL REGULATORY PROTEIN CPXR"/>
    <property type="match status" value="1"/>
</dbReference>
<sequence length="228" mass="26156">MSARILIIEDDVVLGAQVARLLEERGFNTEQCRDGQSGLQCALQKRFDLILLDVLLPTLNGFSILNKIRSVKQTPIMMITACGAEQERIEGYRKGADDYLPKPFNFTEMMLRVEAILRRSLHTLQSNTHTSTLSADQLLLNRAKQQVFFADCEVELTPLQFRLLWVLVENKSDIMSKAFLYQTVLDRAFSRYDRSLDMHVSRVRKKLVEAGMPPERLLTMHGKGYQFS</sequence>
<evidence type="ECO:0000256" key="8">
    <source>
        <dbReference type="PROSITE-ProRule" id="PRU00169"/>
    </source>
</evidence>
<name>A0ABS0WGB1_9ALTE</name>
<dbReference type="PANTHER" id="PTHR48111">
    <property type="entry name" value="REGULATOR OF RPOS"/>
    <property type="match status" value="1"/>
</dbReference>
<evidence type="ECO:0000256" key="5">
    <source>
        <dbReference type="ARBA" id="ARBA00023015"/>
    </source>
</evidence>
<dbReference type="SMART" id="SM00862">
    <property type="entry name" value="Trans_reg_C"/>
    <property type="match status" value="1"/>
</dbReference>
<protein>
    <submittedName>
        <fullName evidence="12">Response regulator transcription factor</fullName>
    </submittedName>
</protein>
<dbReference type="Pfam" id="PF00072">
    <property type="entry name" value="Response_reg"/>
    <property type="match status" value="1"/>
</dbReference>